<feature type="transmembrane region" description="Helical" evidence="7">
    <location>
        <begin position="40"/>
        <end position="61"/>
    </location>
</feature>
<keyword evidence="3" id="KW-1003">Cell membrane</keyword>
<reference evidence="8 9" key="1">
    <citation type="submission" date="2016-10" db="EMBL/GenBank/DDBJ databases">
        <authorList>
            <person name="de Groot N.N."/>
        </authorList>
    </citation>
    <scope>NUCLEOTIDE SEQUENCE [LARGE SCALE GENOMIC DNA]</scope>
    <source>
        <strain evidence="8 9">CGMCC 1.5058</strain>
    </source>
</reference>
<feature type="transmembrane region" description="Helical" evidence="7">
    <location>
        <begin position="168"/>
        <end position="188"/>
    </location>
</feature>
<evidence type="ECO:0000256" key="2">
    <source>
        <dbReference type="ARBA" id="ARBA00007430"/>
    </source>
</evidence>
<evidence type="ECO:0000256" key="3">
    <source>
        <dbReference type="ARBA" id="ARBA00022475"/>
    </source>
</evidence>
<dbReference type="EMBL" id="FNDZ01000002">
    <property type="protein sequence ID" value="SDI32623.1"/>
    <property type="molecule type" value="Genomic_DNA"/>
</dbReference>
<comment type="subcellular location">
    <subcellularLocation>
        <location evidence="1">Cell membrane</location>
        <topology evidence="1">Multi-pass membrane protein</topology>
    </subcellularLocation>
</comment>
<gene>
    <name evidence="8" type="ORF">SAMN05421804_10259</name>
</gene>
<accession>A0A1G8JNH1</accession>
<dbReference type="Proteomes" id="UP000183255">
    <property type="component" value="Unassembled WGS sequence"/>
</dbReference>
<feature type="transmembrane region" description="Helical" evidence="7">
    <location>
        <begin position="12"/>
        <end position="34"/>
    </location>
</feature>
<keyword evidence="4 7" id="KW-0812">Transmembrane</keyword>
<organism evidence="8 9">
    <name type="scientific">Proteiniclasticum ruminis</name>
    <dbReference type="NCBI Taxonomy" id="398199"/>
    <lineage>
        <taxon>Bacteria</taxon>
        <taxon>Bacillati</taxon>
        <taxon>Bacillota</taxon>
        <taxon>Clostridia</taxon>
        <taxon>Eubacteriales</taxon>
        <taxon>Clostridiaceae</taxon>
        <taxon>Proteiniclasticum</taxon>
    </lineage>
</organism>
<dbReference type="PANTHER" id="PTHR30250">
    <property type="entry name" value="PST FAMILY PREDICTED COLANIC ACID TRANSPORTER"/>
    <property type="match status" value="1"/>
</dbReference>
<feature type="transmembrane region" description="Helical" evidence="7">
    <location>
        <begin position="109"/>
        <end position="130"/>
    </location>
</feature>
<dbReference type="InterPro" id="IPR050833">
    <property type="entry name" value="Poly_Biosynth_Transport"/>
</dbReference>
<evidence type="ECO:0000256" key="7">
    <source>
        <dbReference type="SAM" id="Phobius"/>
    </source>
</evidence>
<dbReference type="PANTHER" id="PTHR30250:SF10">
    <property type="entry name" value="LIPOPOLYSACCHARIDE BIOSYNTHESIS PROTEIN WZXC"/>
    <property type="match status" value="1"/>
</dbReference>
<evidence type="ECO:0000256" key="1">
    <source>
        <dbReference type="ARBA" id="ARBA00004651"/>
    </source>
</evidence>
<dbReference type="RefSeq" id="WP_031577178.1">
    <property type="nucleotide sequence ID" value="NZ_FNDZ01000002.1"/>
</dbReference>
<dbReference type="AlphaFoldDB" id="A0A1G8JNH1"/>
<feature type="transmembrane region" description="Helical" evidence="7">
    <location>
        <begin position="317"/>
        <end position="340"/>
    </location>
</feature>
<dbReference type="Pfam" id="PF13440">
    <property type="entry name" value="Polysacc_synt_3"/>
    <property type="match status" value="1"/>
</dbReference>
<feature type="transmembrane region" description="Helical" evidence="7">
    <location>
        <begin position="380"/>
        <end position="403"/>
    </location>
</feature>
<protein>
    <submittedName>
        <fullName evidence="8">Polysaccharide transporter, PST family</fullName>
    </submittedName>
</protein>
<feature type="transmembrane region" description="Helical" evidence="7">
    <location>
        <begin position="415"/>
        <end position="435"/>
    </location>
</feature>
<evidence type="ECO:0000313" key="8">
    <source>
        <dbReference type="EMBL" id="SDI32623.1"/>
    </source>
</evidence>
<evidence type="ECO:0000256" key="5">
    <source>
        <dbReference type="ARBA" id="ARBA00022989"/>
    </source>
</evidence>
<feature type="transmembrane region" description="Helical" evidence="7">
    <location>
        <begin position="352"/>
        <end position="374"/>
    </location>
</feature>
<evidence type="ECO:0000256" key="4">
    <source>
        <dbReference type="ARBA" id="ARBA00022692"/>
    </source>
</evidence>
<keyword evidence="5 7" id="KW-1133">Transmembrane helix</keyword>
<evidence type="ECO:0000256" key="6">
    <source>
        <dbReference type="ARBA" id="ARBA00023136"/>
    </source>
</evidence>
<feature type="transmembrane region" description="Helical" evidence="7">
    <location>
        <begin position="286"/>
        <end position="305"/>
    </location>
</feature>
<name>A0A1G8JNH1_9CLOT</name>
<sequence length="482" mass="54293">MGNTSIRKAVMINFVGKYSNILLGLVYSAILSRFLEPKDFGVVAVVTVFTSFFSLLANMGIGPAIIQNRELSNNDVNNIYSYTVYIGLLIGIAFSLFSIPLSMFYGDSVYIPIGILLSISLFFNTVNIVPNAILLKEHRFKLVNMRLVSVTIITAIPTLIMANFGFKYYSIVLHSILVSFVKFIWNYLTVKPQFHFRVDSDSIKKIRSFSSFQMGFSVINYFSRNLDNLLIGRFIGSEALGYYDKSYRLMLYPVNNLTHVITPVLHPILSASQFDKDKLFNQYKKVINILSVLGVFVSAFSFFAAEEIILIMYGNQWGLSVISFRYLALSIWAQMITSSTGSIFQSIGNTKLLFKTGLLSSALQVSSILIGVLLGDINSVALFITIGYNINFFITFFMLIKIGLGKSLVDFYKGFLPDIFNFIITFGAIFVVSQFRFDSLFISFGTKLVIGSLVYCTTLVFTKRYKILLMAFGRKKKKTKVS</sequence>
<feature type="transmembrane region" description="Helical" evidence="7">
    <location>
        <begin position="142"/>
        <end position="162"/>
    </location>
</feature>
<evidence type="ECO:0000313" key="9">
    <source>
        <dbReference type="Proteomes" id="UP000183255"/>
    </source>
</evidence>
<keyword evidence="6 7" id="KW-0472">Membrane</keyword>
<dbReference type="GO" id="GO:0005886">
    <property type="term" value="C:plasma membrane"/>
    <property type="evidence" value="ECO:0007669"/>
    <property type="project" value="UniProtKB-SubCell"/>
</dbReference>
<feature type="transmembrane region" description="Helical" evidence="7">
    <location>
        <begin position="82"/>
        <end position="103"/>
    </location>
</feature>
<dbReference type="CDD" id="cd13127">
    <property type="entry name" value="MATE_tuaB_like"/>
    <property type="match status" value="1"/>
</dbReference>
<comment type="similarity">
    <text evidence="2">Belongs to the polysaccharide synthase family.</text>
</comment>
<proteinExistence type="inferred from homology"/>
<feature type="transmembrane region" description="Helical" evidence="7">
    <location>
        <begin position="441"/>
        <end position="461"/>
    </location>
</feature>